<dbReference type="Pfam" id="PF10002">
    <property type="entry name" value="DUF2243"/>
    <property type="match status" value="1"/>
</dbReference>
<reference evidence="2 3" key="1">
    <citation type="submission" date="2019-07" db="EMBL/GenBank/DDBJ databases">
        <title>Qingshengfaniella alkalisoli gen. nov., sp. nov., isolated from saline soil.</title>
        <authorList>
            <person name="Xu L."/>
            <person name="Huang X.-X."/>
            <person name="Sun J.-Q."/>
        </authorList>
    </citation>
    <scope>NUCLEOTIDE SEQUENCE [LARGE SCALE GENOMIC DNA]</scope>
    <source>
        <strain evidence="2 3">DSM 27279</strain>
    </source>
</reference>
<comment type="caution">
    <text evidence="2">The sequence shown here is derived from an EMBL/GenBank/DDBJ whole genome shotgun (WGS) entry which is preliminary data.</text>
</comment>
<proteinExistence type="predicted"/>
<dbReference type="Proteomes" id="UP000318405">
    <property type="component" value="Unassembled WGS sequence"/>
</dbReference>
<accession>A0A556AZH8</accession>
<feature type="transmembrane region" description="Helical" evidence="1">
    <location>
        <begin position="16"/>
        <end position="38"/>
    </location>
</feature>
<evidence type="ECO:0000313" key="2">
    <source>
        <dbReference type="EMBL" id="TSH98328.1"/>
    </source>
</evidence>
<protein>
    <submittedName>
        <fullName evidence="2">DUF2243 domain-containing protein</fullName>
    </submittedName>
</protein>
<feature type="transmembrane region" description="Helical" evidence="1">
    <location>
        <begin position="167"/>
        <end position="186"/>
    </location>
</feature>
<organism evidence="2 3">
    <name type="scientific">Verticiella sediminum</name>
    <dbReference type="NCBI Taxonomy" id="1247510"/>
    <lineage>
        <taxon>Bacteria</taxon>
        <taxon>Pseudomonadati</taxon>
        <taxon>Pseudomonadota</taxon>
        <taxon>Betaproteobacteria</taxon>
        <taxon>Burkholderiales</taxon>
        <taxon>Alcaligenaceae</taxon>
        <taxon>Verticiella</taxon>
    </lineage>
</organism>
<gene>
    <name evidence="2" type="ORF">FOZ76_02965</name>
</gene>
<keyword evidence="3" id="KW-1185">Reference proteome</keyword>
<dbReference type="RefSeq" id="WP_143946643.1">
    <property type="nucleotide sequence ID" value="NZ_BAABMB010000004.1"/>
</dbReference>
<evidence type="ECO:0000313" key="3">
    <source>
        <dbReference type="Proteomes" id="UP000318405"/>
    </source>
</evidence>
<keyword evidence="1" id="KW-0472">Membrane</keyword>
<feature type="transmembrane region" description="Helical" evidence="1">
    <location>
        <begin position="128"/>
        <end position="146"/>
    </location>
</feature>
<sequence length="276" mass="29422">MQERHTGHARPRGQRLAIFLIGFALSGFFDGILLHQILEWHHLLSGIDRVAADLRLQIAADGFFHAAMYLVLTWGLALLVRHRHARALPWRAVLGTALYGFAAWHALDALLSHWILGIHRIRMDTANPLAWDLAWLAVFGLGPFLLGRWLLRTASGHPPGPGRGHATLALIALAATAAALNVQPLFGRAPTTLTVVMAPGKSFADAGAVLDAAGARLLWMDRSGGAYVVRAEGGISLMALLRSGAMYASGAGAVGGCGGYFVEPSSESRGRPARPA</sequence>
<feature type="transmembrane region" description="Helical" evidence="1">
    <location>
        <begin position="58"/>
        <end position="80"/>
    </location>
</feature>
<keyword evidence="1" id="KW-0812">Transmembrane</keyword>
<keyword evidence="1" id="KW-1133">Transmembrane helix</keyword>
<name>A0A556AZH8_9BURK</name>
<evidence type="ECO:0000256" key="1">
    <source>
        <dbReference type="SAM" id="Phobius"/>
    </source>
</evidence>
<dbReference type="InterPro" id="IPR018719">
    <property type="entry name" value="DUF2243_membrane"/>
</dbReference>
<feature type="transmembrane region" description="Helical" evidence="1">
    <location>
        <begin position="92"/>
        <end position="116"/>
    </location>
</feature>
<dbReference type="AlphaFoldDB" id="A0A556AZH8"/>
<dbReference type="OrthoDB" id="8812328at2"/>
<dbReference type="EMBL" id="VLTJ01000005">
    <property type="protein sequence ID" value="TSH98328.1"/>
    <property type="molecule type" value="Genomic_DNA"/>
</dbReference>